<organism evidence="1">
    <name type="scientific">Anguilla anguilla</name>
    <name type="common">European freshwater eel</name>
    <name type="synonym">Muraena anguilla</name>
    <dbReference type="NCBI Taxonomy" id="7936"/>
    <lineage>
        <taxon>Eukaryota</taxon>
        <taxon>Metazoa</taxon>
        <taxon>Chordata</taxon>
        <taxon>Craniata</taxon>
        <taxon>Vertebrata</taxon>
        <taxon>Euteleostomi</taxon>
        <taxon>Actinopterygii</taxon>
        <taxon>Neopterygii</taxon>
        <taxon>Teleostei</taxon>
        <taxon>Anguilliformes</taxon>
        <taxon>Anguillidae</taxon>
        <taxon>Anguilla</taxon>
    </lineage>
</organism>
<proteinExistence type="predicted"/>
<reference evidence="1" key="2">
    <citation type="journal article" date="2015" name="Fish Shellfish Immunol.">
        <title>Early steps in the European eel (Anguilla anguilla)-Vibrio vulnificus interaction in the gills: Role of the RtxA13 toxin.</title>
        <authorList>
            <person name="Callol A."/>
            <person name="Pajuelo D."/>
            <person name="Ebbesson L."/>
            <person name="Teles M."/>
            <person name="MacKenzie S."/>
            <person name="Amaro C."/>
        </authorList>
    </citation>
    <scope>NUCLEOTIDE SEQUENCE</scope>
</reference>
<dbReference type="EMBL" id="GBXM01041360">
    <property type="protein sequence ID" value="JAH67217.1"/>
    <property type="molecule type" value="Transcribed_RNA"/>
</dbReference>
<reference evidence="1" key="1">
    <citation type="submission" date="2014-11" db="EMBL/GenBank/DDBJ databases">
        <authorList>
            <person name="Amaro Gonzalez C."/>
        </authorList>
    </citation>
    <scope>NUCLEOTIDE SEQUENCE</scope>
</reference>
<sequence length="32" mass="3517">MGTLASLGFLVPNCTHKVNNLKNIKSLRMSKT</sequence>
<protein>
    <submittedName>
        <fullName evidence="1">Uncharacterized protein</fullName>
    </submittedName>
</protein>
<accession>A0A0E9UN35</accession>
<name>A0A0E9UN35_ANGAN</name>
<evidence type="ECO:0000313" key="1">
    <source>
        <dbReference type="EMBL" id="JAH67217.1"/>
    </source>
</evidence>
<dbReference type="AlphaFoldDB" id="A0A0E9UN35"/>